<reference evidence="2" key="1">
    <citation type="submission" date="2021-06" db="EMBL/GenBank/DDBJ databases">
        <authorList>
            <person name="Kallberg Y."/>
            <person name="Tangrot J."/>
            <person name="Rosling A."/>
        </authorList>
    </citation>
    <scope>NUCLEOTIDE SEQUENCE</scope>
    <source>
        <strain evidence="2">BR232B</strain>
    </source>
</reference>
<accession>A0A9N9FEN5</accession>
<gene>
    <name evidence="2" type="ORF">PBRASI_LOCUS3955</name>
</gene>
<dbReference type="Proteomes" id="UP000789739">
    <property type="component" value="Unassembled WGS sequence"/>
</dbReference>
<keyword evidence="3" id="KW-1185">Reference proteome</keyword>
<sequence length="127" mass="14178">MASSSDTLSTSSNDICVVASSMDAKDTTVHTTYPAIRTISTPLFKTISSCVSHSQRRKSKNFQVDDETIISQLSNTVRFGNSETYEINMSNDVLLYESSCDDESEDNEQQEYLFPNLEDIGVRKSTQ</sequence>
<dbReference type="AlphaFoldDB" id="A0A9N9FEN5"/>
<dbReference type="OrthoDB" id="10374939at2759"/>
<dbReference type="EMBL" id="CAJVPI010000381">
    <property type="protein sequence ID" value="CAG8527792.1"/>
    <property type="molecule type" value="Genomic_DNA"/>
</dbReference>
<feature type="region of interest" description="Disordered" evidence="1">
    <location>
        <begin position="101"/>
        <end position="127"/>
    </location>
</feature>
<comment type="caution">
    <text evidence="2">The sequence shown here is derived from an EMBL/GenBank/DDBJ whole genome shotgun (WGS) entry which is preliminary data.</text>
</comment>
<protein>
    <submittedName>
        <fullName evidence="2">657_t:CDS:1</fullName>
    </submittedName>
</protein>
<proteinExistence type="predicted"/>
<evidence type="ECO:0000313" key="3">
    <source>
        <dbReference type="Proteomes" id="UP000789739"/>
    </source>
</evidence>
<name>A0A9N9FEN5_9GLOM</name>
<evidence type="ECO:0000313" key="2">
    <source>
        <dbReference type="EMBL" id="CAG8527792.1"/>
    </source>
</evidence>
<organism evidence="2 3">
    <name type="scientific">Paraglomus brasilianum</name>
    <dbReference type="NCBI Taxonomy" id="144538"/>
    <lineage>
        <taxon>Eukaryota</taxon>
        <taxon>Fungi</taxon>
        <taxon>Fungi incertae sedis</taxon>
        <taxon>Mucoromycota</taxon>
        <taxon>Glomeromycotina</taxon>
        <taxon>Glomeromycetes</taxon>
        <taxon>Paraglomerales</taxon>
        <taxon>Paraglomeraceae</taxon>
        <taxon>Paraglomus</taxon>
    </lineage>
</organism>
<evidence type="ECO:0000256" key="1">
    <source>
        <dbReference type="SAM" id="MobiDB-lite"/>
    </source>
</evidence>